<evidence type="ECO:0000313" key="3">
    <source>
        <dbReference type="Proteomes" id="UP000445144"/>
    </source>
</evidence>
<accession>A0A6N4X949</accession>
<evidence type="ECO:0000256" key="1">
    <source>
        <dbReference type="SAM" id="Phobius"/>
    </source>
</evidence>
<keyword evidence="1" id="KW-0472">Membrane</keyword>
<name>A0A6N4X949_9FLAO</name>
<keyword evidence="3" id="KW-1185">Reference proteome</keyword>
<feature type="transmembrane region" description="Helical" evidence="1">
    <location>
        <begin position="21"/>
        <end position="44"/>
    </location>
</feature>
<keyword evidence="1" id="KW-1133">Transmembrane helix</keyword>
<organism evidence="2 3">
    <name type="scientific">Chryseobacterium potabilaquae</name>
    <dbReference type="NCBI Taxonomy" id="2675057"/>
    <lineage>
        <taxon>Bacteria</taxon>
        <taxon>Pseudomonadati</taxon>
        <taxon>Bacteroidota</taxon>
        <taxon>Flavobacteriia</taxon>
        <taxon>Flavobacteriales</taxon>
        <taxon>Weeksellaceae</taxon>
        <taxon>Chryseobacterium group</taxon>
        <taxon>Chryseobacterium</taxon>
    </lineage>
</organism>
<sequence length="217" mass="25133">MKKILFENESGQKVPQKKRNNGCLFTILGLCLISIIYVLGLFLWTNYTEAGKKHQSELNKKKLEKKDKDFKSSADFLFSNKFKTAQEKIDSAKMVRQKEIENPELHLANLQKELESKNLTKIQREELEIEIKSIRTLKWAKKNINSWDNSNPKLERAVKNAMNDKDSFEHVSTEYSYKKDKVIAKMIYRGSNAFGAKVIESVTGEFDYDGNLISINQ</sequence>
<proteinExistence type="predicted"/>
<keyword evidence="1" id="KW-0812">Transmembrane</keyword>
<dbReference type="Proteomes" id="UP000445144">
    <property type="component" value="Unassembled WGS sequence"/>
</dbReference>
<dbReference type="EMBL" id="CACVBR010000015">
    <property type="protein sequence ID" value="CAA7195877.1"/>
    <property type="molecule type" value="Genomic_DNA"/>
</dbReference>
<reference evidence="2 3" key="1">
    <citation type="submission" date="2020-01" db="EMBL/GenBank/DDBJ databases">
        <authorList>
            <person name="Rodrigo-Torres L."/>
            <person name="Arahal R. D."/>
            <person name="Lucena T."/>
        </authorList>
    </citation>
    <scope>NUCLEOTIDE SEQUENCE [LARGE SCALE GENOMIC DNA]</scope>
    <source>
        <strain evidence="2 3">CECT 9293</strain>
    </source>
</reference>
<dbReference type="AlphaFoldDB" id="A0A6N4X949"/>
<evidence type="ECO:0000313" key="2">
    <source>
        <dbReference type="EMBL" id="CAA7195877.1"/>
    </source>
</evidence>
<protein>
    <submittedName>
        <fullName evidence="2">Uncharacterized protein</fullName>
    </submittedName>
</protein>
<dbReference type="RefSeq" id="WP_162032832.1">
    <property type="nucleotide sequence ID" value="NZ_CACVBR010000015.1"/>
</dbReference>
<gene>
    <name evidence="2" type="ORF">CHRY9293_02034</name>
</gene>